<comment type="caution">
    <text evidence="2">The sequence shown here is derived from an EMBL/GenBank/DDBJ whole genome shotgun (WGS) entry which is preliminary data.</text>
</comment>
<dbReference type="PATRIC" id="fig|1938.3.peg.3810"/>
<evidence type="ECO:0000313" key="2">
    <source>
        <dbReference type="EMBL" id="KMS71842.1"/>
    </source>
</evidence>
<organism evidence="2 3">
    <name type="scientific">Streptomyces viridochromogenes</name>
    <dbReference type="NCBI Taxonomy" id="1938"/>
    <lineage>
        <taxon>Bacteria</taxon>
        <taxon>Bacillati</taxon>
        <taxon>Actinomycetota</taxon>
        <taxon>Actinomycetes</taxon>
        <taxon>Kitasatosporales</taxon>
        <taxon>Streptomycetaceae</taxon>
        <taxon>Streptomyces</taxon>
    </lineage>
</organism>
<feature type="region of interest" description="Disordered" evidence="1">
    <location>
        <begin position="1"/>
        <end position="33"/>
    </location>
</feature>
<name>A0A0J7Z8M0_STRVR</name>
<protein>
    <submittedName>
        <fullName evidence="2">Uncharacterized protein</fullName>
    </submittedName>
</protein>
<reference evidence="2 3" key="1">
    <citation type="submission" date="2015-06" db="EMBL/GenBank/DDBJ databases">
        <authorList>
            <person name="Ju K.-S."/>
            <person name="Doroghazi J.R."/>
            <person name="Metcalf W.W."/>
        </authorList>
    </citation>
    <scope>NUCLEOTIDE SEQUENCE [LARGE SCALE GENOMIC DNA]</scope>
    <source>
        <strain evidence="2 3">NRRL 3414</strain>
    </source>
</reference>
<feature type="compositionally biased region" description="Basic and acidic residues" evidence="1">
    <location>
        <begin position="14"/>
        <end position="25"/>
    </location>
</feature>
<sequence length="105" mass="10538">MERRGSGGTGTVWRARDTVPPRGRADIPPAPRGGTVLTGFGIAALQGTTALTATGELAGSPEYTPRPPAPAGVGGPRRRTPLVVAAGSPTRALSFCAERPVPPGG</sequence>
<evidence type="ECO:0000313" key="3">
    <source>
        <dbReference type="Proteomes" id="UP000037432"/>
    </source>
</evidence>
<evidence type="ECO:0000256" key="1">
    <source>
        <dbReference type="SAM" id="MobiDB-lite"/>
    </source>
</evidence>
<feature type="region of interest" description="Disordered" evidence="1">
    <location>
        <begin position="56"/>
        <end position="79"/>
    </location>
</feature>
<gene>
    <name evidence="2" type="ORF">ACM01_25880</name>
</gene>
<dbReference type="EMBL" id="LFNT01000032">
    <property type="protein sequence ID" value="KMS71842.1"/>
    <property type="molecule type" value="Genomic_DNA"/>
</dbReference>
<proteinExistence type="predicted"/>
<accession>A0A0J7Z8M0</accession>
<dbReference type="AlphaFoldDB" id="A0A0J7Z8M0"/>
<feature type="compositionally biased region" description="Gly residues" evidence="1">
    <location>
        <begin position="1"/>
        <end position="10"/>
    </location>
</feature>
<dbReference type="Proteomes" id="UP000037432">
    <property type="component" value="Unassembled WGS sequence"/>
</dbReference>